<dbReference type="GO" id="GO:0042802">
    <property type="term" value="F:identical protein binding"/>
    <property type="evidence" value="ECO:0007669"/>
    <property type="project" value="InterPro"/>
</dbReference>
<dbReference type="Pfam" id="PF07721">
    <property type="entry name" value="TPR_4"/>
    <property type="match status" value="1"/>
</dbReference>
<evidence type="ECO:0000313" key="5">
    <source>
        <dbReference type="Proteomes" id="UP001431776"/>
    </source>
</evidence>
<keyword evidence="1" id="KW-0677">Repeat</keyword>
<proteinExistence type="predicted"/>
<evidence type="ECO:0000256" key="2">
    <source>
        <dbReference type="ARBA" id="ARBA00022803"/>
    </source>
</evidence>
<name>A0AAW6U5T3_9BACT</name>
<keyword evidence="5" id="KW-1185">Reference proteome</keyword>
<dbReference type="SMART" id="SM00028">
    <property type="entry name" value="TPR"/>
    <property type="match status" value="10"/>
</dbReference>
<accession>A0AAW6U5T3</accession>
<evidence type="ECO:0000256" key="1">
    <source>
        <dbReference type="ARBA" id="ARBA00022737"/>
    </source>
</evidence>
<organism evidence="4 5">
    <name type="scientific">Anaerobaca lacustris</name>
    <dbReference type="NCBI Taxonomy" id="3044600"/>
    <lineage>
        <taxon>Bacteria</taxon>
        <taxon>Pseudomonadati</taxon>
        <taxon>Planctomycetota</taxon>
        <taxon>Phycisphaerae</taxon>
        <taxon>Sedimentisphaerales</taxon>
        <taxon>Anaerobacaceae</taxon>
        <taxon>Anaerobaca</taxon>
    </lineage>
</organism>
<dbReference type="Proteomes" id="UP001431776">
    <property type="component" value="Unassembled WGS sequence"/>
</dbReference>
<dbReference type="Pfam" id="PF13176">
    <property type="entry name" value="TPR_7"/>
    <property type="match status" value="1"/>
</dbReference>
<gene>
    <name evidence="4" type="ORF">QJ522_19615</name>
</gene>
<protein>
    <submittedName>
        <fullName evidence="4">Tetratricopeptide repeat protein</fullName>
    </submittedName>
</protein>
<comment type="caution">
    <text evidence="4">The sequence shown here is derived from an EMBL/GenBank/DDBJ whole genome shotgun (WGS) entry which is preliminary data.</text>
</comment>
<dbReference type="InterPro" id="IPR051012">
    <property type="entry name" value="CellSynth/LPSAsmb/PSIAsmb"/>
</dbReference>
<dbReference type="PROSITE" id="PS50005">
    <property type="entry name" value="TPR"/>
    <property type="match status" value="2"/>
</dbReference>
<evidence type="ECO:0000256" key="3">
    <source>
        <dbReference type="PROSITE-ProRule" id="PRU00339"/>
    </source>
</evidence>
<dbReference type="InterPro" id="IPR019734">
    <property type="entry name" value="TPR_rpt"/>
</dbReference>
<keyword evidence="2 3" id="KW-0802">TPR repeat</keyword>
<dbReference type="PROSITE" id="PS50890">
    <property type="entry name" value="PUA"/>
    <property type="match status" value="1"/>
</dbReference>
<dbReference type="InterPro" id="IPR011717">
    <property type="entry name" value="TPR-4"/>
</dbReference>
<dbReference type="AlphaFoldDB" id="A0AAW6U5T3"/>
<dbReference type="EMBL" id="JASCXX010000031">
    <property type="protein sequence ID" value="MDI6451279.1"/>
    <property type="molecule type" value="Genomic_DNA"/>
</dbReference>
<dbReference type="Gene3D" id="1.25.40.10">
    <property type="entry name" value="Tetratricopeptide repeat domain"/>
    <property type="match status" value="4"/>
</dbReference>
<evidence type="ECO:0000313" key="4">
    <source>
        <dbReference type="EMBL" id="MDI6451279.1"/>
    </source>
</evidence>
<dbReference type="Pfam" id="PF14559">
    <property type="entry name" value="TPR_19"/>
    <property type="match status" value="1"/>
</dbReference>
<feature type="repeat" description="TPR" evidence="3">
    <location>
        <begin position="760"/>
        <end position="793"/>
    </location>
</feature>
<reference evidence="4" key="1">
    <citation type="submission" date="2023-05" db="EMBL/GenBank/DDBJ databases">
        <title>Anaerotaeda fermentans gen. nov., sp. nov., a novel anaerobic planctomycete of the new family within the order Sedimentisphaerales isolated from Taman Peninsula, Russia.</title>
        <authorList>
            <person name="Khomyakova M.A."/>
            <person name="Merkel A.Y."/>
            <person name="Slobodkin A.I."/>
        </authorList>
    </citation>
    <scope>NUCLEOTIDE SEQUENCE</scope>
    <source>
        <strain evidence="4">M17dextr</strain>
    </source>
</reference>
<dbReference type="Pfam" id="PF13432">
    <property type="entry name" value="TPR_16"/>
    <property type="match status" value="4"/>
</dbReference>
<dbReference type="InterPro" id="IPR011990">
    <property type="entry name" value="TPR-like_helical_dom_sf"/>
</dbReference>
<sequence>AILAGHIGGPQEAENELTRAIEECSEPLRARMQLVRHYIANDRASEAVSVCEAACAHHPEAAEPWLVLSDLLVTAGDYEAARNRLQEGLTAVEADEKRSVSIKLALLELVYGDRAVGIDILRRLAAEDEHEIQARLLLLSVREIQEDSAAAEALVGELRKAEGEGGLWWRLHQAALWLGSDDWRAKQQGIADLLGHCVRANPAWSVPASLLAQMYERLGDWPRLEQTCRQGLAANPAATELAERLLALLQRQGRFAEAQRVLQQVRMDPAATSAWQVRVAVGTGDLIRAMDELKLKVSNDDQDASGRIELARLLYEQSKDAAQALRYLGEARAIAPQLRTLAAVTASILRSEGRHAEALDVIHGYVADQESFEAYWMRAVFLAEEGDLERAEQDYRKLIGFEDNRVAGYELLGGFYAGAERLDEGIAILEEGLAAYPQNVRLQRALMRLLFVRAQPSDRARAVELLTALEAQLPLDAELATIRAQQVLEDPTPQAIRSARERLEEAVKLEPTSVNSHLALIGLAMRQGEFRAACDYAIRALEANPNNAALLTARARAELAAGYTPMAIQLARSVLQTDPNHVEARNVFVNAAMRSDDQRLLDEARTRLESALRREPGNEALLLSRSRLLVAMNQTKAAIPELRAYVQSEPGSGRIVPLLTLADLYRLAGDPEQAEQWIERAEQIAPKNQAVVHARFLWRLSLERWEELEGISPAYIAAEEQNPTTVLRAAEALISQDSMALRKEGVKLCEHAATLLPGSMQVRLMLASSLYQVGDIERAEQIYRELLKDNPNEVPVLNGLAWIIQERHQGFAEALELANRGVRLAPDDLPLLDTRATILAQMEGRLSDARRDLERLLKLSVSALDLRRQARTLVKLGRVCAELGEIDQAGQYLDRARQIDRSANVLTPEERLQISEILQTQSGH</sequence>
<dbReference type="PANTHER" id="PTHR45586:SF1">
    <property type="entry name" value="LIPOPOLYSACCHARIDE ASSEMBLY PROTEIN B"/>
    <property type="match status" value="1"/>
</dbReference>
<feature type="non-terminal residue" evidence="4">
    <location>
        <position position="1"/>
    </location>
</feature>
<dbReference type="SUPFAM" id="SSF48452">
    <property type="entry name" value="TPR-like"/>
    <property type="match status" value="5"/>
</dbReference>
<dbReference type="PANTHER" id="PTHR45586">
    <property type="entry name" value="TPR REPEAT-CONTAINING PROTEIN PA4667"/>
    <property type="match status" value="1"/>
</dbReference>
<feature type="repeat" description="TPR" evidence="3">
    <location>
        <begin position="870"/>
        <end position="903"/>
    </location>
</feature>
<dbReference type="RefSeq" id="WP_349246687.1">
    <property type="nucleotide sequence ID" value="NZ_JASCXX010000031.1"/>
</dbReference>